<evidence type="ECO:0000256" key="9">
    <source>
        <dbReference type="ARBA" id="ARBA00048988"/>
    </source>
</evidence>
<dbReference type="GO" id="GO:0005524">
    <property type="term" value="F:ATP binding"/>
    <property type="evidence" value="ECO:0007669"/>
    <property type="project" value="UniProtKB-UniRule"/>
</dbReference>
<organism evidence="13 14">
    <name type="scientific">Methanolobus halotolerans</name>
    <dbReference type="NCBI Taxonomy" id="2052935"/>
    <lineage>
        <taxon>Archaea</taxon>
        <taxon>Methanobacteriati</taxon>
        <taxon>Methanobacteriota</taxon>
        <taxon>Stenosarchaea group</taxon>
        <taxon>Methanomicrobia</taxon>
        <taxon>Methanosarcinales</taxon>
        <taxon>Methanosarcinaceae</taxon>
        <taxon>Methanolobus</taxon>
    </lineage>
</organism>
<evidence type="ECO:0000313" key="14">
    <source>
        <dbReference type="Proteomes" id="UP000297295"/>
    </source>
</evidence>
<dbReference type="PROSITE" id="PS51198">
    <property type="entry name" value="UVRD_HELICASE_ATP_BIND"/>
    <property type="match status" value="1"/>
</dbReference>
<evidence type="ECO:0000256" key="8">
    <source>
        <dbReference type="ARBA" id="ARBA00034808"/>
    </source>
</evidence>
<dbReference type="OrthoDB" id="203178at2157"/>
<keyword evidence="14" id="KW-1185">Reference proteome</keyword>
<feature type="transmembrane region" description="Helical" evidence="11">
    <location>
        <begin position="21"/>
        <end position="39"/>
    </location>
</feature>
<dbReference type="GO" id="GO:0000725">
    <property type="term" value="P:recombinational repair"/>
    <property type="evidence" value="ECO:0007669"/>
    <property type="project" value="TreeGrafter"/>
</dbReference>
<keyword evidence="11" id="KW-1133">Transmembrane helix</keyword>
<dbReference type="InterPro" id="IPR014017">
    <property type="entry name" value="DNA_helicase_UvrD-like_C"/>
</dbReference>
<protein>
    <recommendedName>
        <fullName evidence="8">DNA 3'-5' helicase</fullName>
        <ecNumber evidence="8">5.6.2.4</ecNumber>
    </recommendedName>
</protein>
<evidence type="ECO:0000256" key="2">
    <source>
        <dbReference type="ARBA" id="ARBA00022741"/>
    </source>
</evidence>
<keyword evidence="5 10" id="KW-0067">ATP-binding</keyword>
<evidence type="ECO:0000256" key="4">
    <source>
        <dbReference type="ARBA" id="ARBA00022806"/>
    </source>
</evidence>
<dbReference type="GO" id="GO:0003677">
    <property type="term" value="F:DNA binding"/>
    <property type="evidence" value="ECO:0007669"/>
    <property type="project" value="UniProtKB-KW"/>
</dbReference>
<evidence type="ECO:0000256" key="6">
    <source>
        <dbReference type="ARBA" id="ARBA00023235"/>
    </source>
</evidence>
<evidence type="ECO:0000256" key="7">
    <source>
        <dbReference type="ARBA" id="ARBA00034617"/>
    </source>
</evidence>
<dbReference type="CDD" id="cd18807">
    <property type="entry name" value="SF1_C_UvrD"/>
    <property type="match status" value="1"/>
</dbReference>
<dbReference type="GO" id="GO:0016787">
    <property type="term" value="F:hydrolase activity"/>
    <property type="evidence" value="ECO:0007669"/>
    <property type="project" value="UniProtKB-UniRule"/>
</dbReference>
<evidence type="ECO:0000256" key="3">
    <source>
        <dbReference type="ARBA" id="ARBA00022801"/>
    </source>
</evidence>
<comment type="catalytic activity">
    <reaction evidence="9">
        <text>ATP + H2O = ADP + phosphate + H(+)</text>
        <dbReference type="Rhea" id="RHEA:13065"/>
        <dbReference type="ChEBI" id="CHEBI:15377"/>
        <dbReference type="ChEBI" id="CHEBI:15378"/>
        <dbReference type="ChEBI" id="CHEBI:30616"/>
        <dbReference type="ChEBI" id="CHEBI:43474"/>
        <dbReference type="ChEBI" id="CHEBI:456216"/>
        <dbReference type="EC" id="5.6.2.4"/>
    </reaction>
</comment>
<reference evidence="13 14" key="1">
    <citation type="submission" date="2017-11" db="EMBL/GenBank/DDBJ databases">
        <title>Isolation and Characterization of Methanogenic Archaea from Saline Meromictic Lake at Siberia.</title>
        <authorList>
            <person name="Shen Y."/>
            <person name="Huang H.-H."/>
            <person name="Lai M.-C."/>
            <person name="Chen S.-C."/>
        </authorList>
    </citation>
    <scope>NUCLEOTIDE SEQUENCE [LARGE SCALE GENOMIC DNA]</scope>
    <source>
        <strain evidence="13 14">SY-01</strain>
    </source>
</reference>
<dbReference type="Gene3D" id="1.10.10.160">
    <property type="match status" value="1"/>
</dbReference>
<comment type="catalytic activity">
    <reaction evidence="7">
        <text>Couples ATP hydrolysis with the unwinding of duplex DNA by translocating in the 3'-5' direction.</text>
        <dbReference type="EC" id="5.6.2.4"/>
    </reaction>
</comment>
<dbReference type="GO" id="GO:0043138">
    <property type="term" value="F:3'-5' DNA helicase activity"/>
    <property type="evidence" value="ECO:0007669"/>
    <property type="project" value="UniProtKB-EC"/>
</dbReference>
<keyword evidence="3 10" id="KW-0378">Hydrolase</keyword>
<dbReference type="EC" id="5.6.2.4" evidence="8"/>
<dbReference type="Pfam" id="PF00580">
    <property type="entry name" value="UvrD-helicase"/>
    <property type="match status" value="2"/>
</dbReference>
<dbReference type="GO" id="GO:0005829">
    <property type="term" value="C:cytosol"/>
    <property type="evidence" value="ECO:0007669"/>
    <property type="project" value="TreeGrafter"/>
</dbReference>
<dbReference type="Proteomes" id="UP000297295">
    <property type="component" value="Unassembled WGS sequence"/>
</dbReference>
<keyword evidence="11" id="KW-0472">Membrane</keyword>
<dbReference type="RefSeq" id="WP_135389422.1">
    <property type="nucleotide sequence ID" value="NZ_PGGK01000005.1"/>
</dbReference>
<accession>A0A4E0PVU7</accession>
<evidence type="ECO:0000313" key="13">
    <source>
        <dbReference type="EMBL" id="TGC09384.1"/>
    </source>
</evidence>
<dbReference type="InterPro" id="IPR027417">
    <property type="entry name" value="P-loop_NTPase"/>
</dbReference>
<dbReference type="SUPFAM" id="SSF52540">
    <property type="entry name" value="P-loop containing nucleoside triphosphate hydrolases"/>
    <property type="match status" value="1"/>
</dbReference>
<keyword evidence="11" id="KW-0812">Transmembrane</keyword>
<keyword evidence="6" id="KW-0413">Isomerase</keyword>
<feature type="domain" description="UvrD-like helicase ATP-binding" evidence="12">
    <location>
        <begin position="159"/>
        <end position="647"/>
    </location>
</feature>
<dbReference type="Gene3D" id="3.40.50.300">
    <property type="entry name" value="P-loop containing nucleotide triphosphate hydrolases"/>
    <property type="match status" value="3"/>
</dbReference>
<dbReference type="GO" id="GO:0033202">
    <property type="term" value="C:DNA helicase complex"/>
    <property type="evidence" value="ECO:0007669"/>
    <property type="project" value="TreeGrafter"/>
</dbReference>
<dbReference type="PANTHER" id="PTHR11070">
    <property type="entry name" value="UVRD / RECB / PCRA DNA HELICASE FAMILY MEMBER"/>
    <property type="match status" value="1"/>
</dbReference>
<evidence type="ECO:0000256" key="10">
    <source>
        <dbReference type="PROSITE-ProRule" id="PRU00560"/>
    </source>
</evidence>
<keyword evidence="4 10" id="KW-0347">Helicase</keyword>
<dbReference type="InterPro" id="IPR014016">
    <property type="entry name" value="UvrD-like_ATP-bd"/>
</dbReference>
<dbReference type="InterPro" id="IPR013986">
    <property type="entry name" value="DExx_box_DNA_helicase_dom_sf"/>
</dbReference>
<gene>
    <name evidence="13" type="ORF">CUN85_05995</name>
</gene>
<proteinExistence type="inferred from homology"/>
<dbReference type="InterPro" id="IPR000212">
    <property type="entry name" value="DNA_helicase_UvrD/REP"/>
</dbReference>
<comment type="similarity">
    <text evidence="1">Belongs to the helicase family. UvrD subfamily.</text>
</comment>
<sequence>MSFEKIEQLKFLVSKTKHQNRLIFLGIILTPLIVGIFVVKSARQKKNELVKLKEKIIHEVKKENETRLKELADIYDSINTTYFTYHKRSSTIGKCDLCLDDLQFLNKHKTLFSNDFNKYINESIDAITILKNKFQTYDNTVFVEKRIAEYGYLFRKSPFPLDQSQKVAVVTDDTHNLVVAGAGSGKTEVLITRIAYLIERKPDTIDPDRILVLAFQNKAAREVHERLDSRFGFNVKIKTFHSLGFEILKEVHRDSGIDIPRVADETEQRQLVLSIFNEKERDSSFQNEIVNYMKAYGDSETRKTESDFDEKEKYYEYMRNLTYTALDGTKVKSEAEREILNFFVTHDLNGRRVKVLYESTAEWMAYKNKDGDTQIPKPDFFFPDYDIYLEHWAIDEYGNIPEWFEGTNPAKVYKEGMEQKKKKFAEQEKYLLVETSHKDFKQADFLEILKNRMLKALSEKNPGRDFEFTPISYERLVNRIWKECVISVKDLPHNIGSFITIAKTYNLTPEEIEQRIKTEPWSQKQIEFANIALNIYSTYEGRLHSEIKIDFSDMINLAVKNLKQNEELCKNRFDHILVDEYQDISQQRYELIRSLMDKNEGCKLFCVGDDWQSIMAFSGSNLDFFVNFDQYFDHPAVTYLTVNYRSCKSIVDTGAEVIEHNGNVQLKKETVTNNSSVIPVKVYTSTYDSKAVNDYYTQIVEHCIGTIKDYLLNGHNPKDIMILSRIAKSPIMVNKLRDCSKINNIPISFGASSANKVRFMSVHASKGLQARVVFLINVVDGLYGFPCKKENPDIFEPATRGRKKDTEEEERRLFYVAVTRAMENLIIYSQIDSESKFLREIKECVIVESLQN</sequence>
<dbReference type="EMBL" id="PGGK01000005">
    <property type="protein sequence ID" value="TGC09384.1"/>
    <property type="molecule type" value="Genomic_DNA"/>
</dbReference>
<dbReference type="AlphaFoldDB" id="A0A4E0PVU7"/>
<evidence type="ECO:0000259" key="12">
    <source>
        <dbReference type="PROSITE" id="PS51198"/>
    </source>
</evidence>
<dbReference type="Pfam" id="PF13361">
    <property type="entry name" value="UvrD_C"/>
    <property type="match status" value="1"/>
</dbReference>
<feature type="binding site" evidence="10">
    <location>
        <begin position="180"/>
        <end position="187"/>
    </location>
    <ligand>
        <name>ATP</name>
        <dbReference type="ChEBI" id="CHEBI:30616"/>
    </ligand>
</feature>
<evidence type="ECO:0000256" key="5">
    <source>
        <dbReference type="ARBA" id="ARBA00022840"/>
    </source>
</evidence>
<keyword evidence="2 10" id="KW-0547">Nucleotide-binding</keyword>
<evidence type="ECO:0000256" key="11">
    <source>
        <dbReference type="SAM" id="Phobius"/>
    </source>
</evidence>
<name>A0A4E0PVU7_9EURY</name>
<comment type="caution">
    <text evidence="13">The sequence shown here is derived from an EMBL/GenBank/DDBJ whole genome shotgun (WGS) entry which is preliminary data.</text>
</comment>
<evidence type="ECO:0000256" key="1">
    <source>
        <dbReference type="ARBA" id="ARBA00009922"/>
    </source>
</evidence>
<dbReference type="PANTHER" id="PTHR11070:SF63">
    <property type="entry name" value="DNA HELICASE IV"/>
    <property type="match status" value="1"/>
</dbReference>